<sequence>MSAVMTSGVVTVGPSTPLADARALLTANRYSGLPVVSTGHRLVGILTTLDLLRAEVEGRSGARVADVMTRDPMTMTPDSPVSVLAHRLRRYGEVRVMPIVEGGVLVGIVTRGDLLRTPERRSLVDRLLGTPEVDLDAPPPDEPRIGSTAGQVMTPLHRCWVADQSTPVTEAAAWLSAQRLTALPVLDRDDRLLGVVSEADLLADRLSGRRGPAPRTCGQAMTTGATAVRANVSVAKVAKAMVRRRFRSLPVLGRDDRVVGMISRGDVLRAVAPPGR</sequence>
<feature type="domain" description="CBS" evidence="2">
    <location>
        <begin position="8"/>
        <end position="56"/>
    </location>
</feature>
<protein>
    <submittedName>
        <fullName evidence="3">CBS domain-containing protein</fullName>
    </submittedName>
</protein>
<evidence type="ECO:0000256" key="1">
    <source>
        <dbReference type="ARBA" id="ARBA00023122"/>
    </source>
</evidence>
<dbReference type="Gene3D" id="3.10.580.10">
    <property type="entry name" value="CBS-domain"/>
    <property type="match status" value="2"/>
</dbReference>
<accession>A0ABT7MFZ1</accession>
<feature type="domain" description="CBS" evidence="2">
    <location>
        <begin position="158"/>
        <end position="206"/>
    </location>
</feature>
<evidence type="ECO:0000313" key="4">
    <source>
        <dbReference type="Proteomes" id="UP001231924"/>
    </source>
</evidence>
<dbReference type="PANTHER" id="PTHR43080">
    <property type="entry name" value="CBS DOMAIN-CONTAINING PROTEIN CBSX3, MITOCHONDRIAL"/>
    <property type="match status" value="1"/>
</dbReference>
<feature type="domain" description="CBS" evidence="2">
    <location>
        <begin position="71"/>
        <end position="119"/>
    </location>
</feature>
<dbReference type="RefSeq" id="WP_286056188.1">
    <property type="nucleotide sequence ID" value="NZ_JASVWF010000007.1"/>
</dbReference>
<keyword evidence="4" id="KW-1185">Reference proteome</keyword>
<keyword evidence="1" id="KW-0129">CBS domain</keyword>
<dbReference type="EMBL" id="JASVWF010000007">
    <property type="protein sequence ID" value="MDL5159592.1"/>
    <property type="molecule type" value="Genomic_DNA"/>
</dbReference>
<dbReference type="InterPro" id="IPR046342">
    <property type="entry name" value="CBS_dom_sf"/>
</dbReference>
<dbReference type="Pfam" id="PF00571">
    <property type="entry name" value="CBS"/>
    <property type="match status" value="4"/>
</dbReference>
<reference evidence="3 4" key="1">
    <citation type="submission" date="2023-06" db="EMBL/GenBank/DDBJ databases">
        <title>Actinomycetospora Odt1-22.</title>
        <authorList>
            <person name="Supong K."/>
        </authorList>
    </citation>
    <scope>NUCLEOTIDE SEQUENCE [LARGE SCALE GENOMIC DNA]</scope>
    <source>
        <strain evidence="3 4">Odt1-22</strain>
    </source>
</reference>
<dbReference type="CDD" id="cd02205">
    <property type="entry name" value="CBS_pair_SF"/>
    <property type="match status" value="1"/>
</dbReference>
<proteinExistence type="predicted"/>
<dbReference type="InterPro" id="IPR000644">
    <property type="entry name" value="CBS_dom"/>
</dbReference>
<name>A0ABT7MFZ1_9PSEU</name>
<feature type="domain" description="CBS" evidence="2">
    <location>
        <begin position="224"/>
        <end position="272"/>
    </location>
</feature>
<evidence type="ECO:0000259" key="2">
    <source>
        <dbReference type="SMART" id="SM00116"/>
    </source>
</evidence>
<evidence type="ECO:0000313" key="3">
    <source>
        <dbReference type="EMBL" id="MDL5159592.1"/>
    </source>
</evidence>
<dbReference type="InterPro" id="IPR051257">
    <property type="entry name" value="Diverse_CBS-Domain"/>
</dbReference>
<dbReference type="Proteomes" id="UP001231924">
    <property type="component" value="Unassembled WGS sequence"/>
</dbReference>
<organism evidence="3 4">
    <name type="scientific">Actinomycetospora termitidis</name>
    <dbReference type="NCBI Taxonomy" id="3053470"/>
    <lineage>
        <taxon>Bacteria</taxon>
        <taxon>Bacillati</taxon>
        <taxon>Actinomycetota</taxon>
        <taxon>Actinomycetes</taxon>
        <taxon>Pseudonocardiales</taxon>
        <taxon>Pseudonocardiaceae</taxon>
        <taxon>Actinomycetospora</taxon>
    </lineage>
</organism>
<dbReference type="SMART" id="SM00116">
    <property type="entry name" value="CBS"/>
    <property type="match status" value="4"/>
</dbReference>
<dbReference type="SUPFAM" id="SSF54631">
    <property type="entry name" value="CBS-domain pair"/>
    <property type="match status" value="2"/>
</dbReference>
<dbReference type="PANTHER" id="PTHR43080:SF2">
    <property type="entry name" value="CBS DOMAIN-CONTAINING PROTEIN"/>
    <property type="match status" value="1"/>
</dbReference>
<gene>
    <name evidence="3" type="ORF">QRT03_26735</name>
</gene>
<comment type="caution">
    <text evidence="3">The sequence shown here is derived from an EMBL/GenBank/DDBJ whole genome shotgun (WGS) entry which is preliminary data.</text>
</comment>